<dbReference type="EMBL" id="JAUHHV010000004">
    <property type="protein sequence ID" value="KAK1427232.1"/>
    <property type="molecule type" value="Genomic_DNA"/>
</dbReference>
<keyword evidence="2" id="KW-1185">Reference proteome</keyword>
<dbReference type="AlphaFoldDB" id="A0AAD8P027"/>
<comment type="caution">
    <text evidence="1">The sequence shown here is derived from an EMBL/GenBank/DDBJ whole genome shotgun (WGS) entry which is preliminary data.</text>
</comment>
<evidence type="ECO:0000313" key="1">
    <source>
        <dbReference type="EMBL" id="KAK1427232.1"/>
    </source>
</evidence>
<protein>
    <submittedName>
        <fullName evidence="1">Uncharacterized protein</fullName>
    </submittedName>
</protein>
<organism evidence="1 2">
    <name type="scientific">Tagetes erecta</name>
    <name type="common">African marigold</name>
    <dbReference type="NCBI Taxonomy" id="13708"/>
    <lineage>
        <taxon>Eukaryota</taxon>
        <taxon>Viridiplantae</taxon>
        <taxon>Streptophyta</taxon>
        <taxon>Embryophyta</taxon>
        <taxon>Tracheophyta</taxon>
        <taxon>Spermatophyta</taxon>
        <taxon>Magnoliopsida</taxon>
        <taxon>eudicotyledons</taxon>
        <taxon>Gunneridae</taxon>
        <taxon>Pentapetalae</taxon>
        <taxon>asterids</taxon>
        <taxon>campanulids</taxon>
        <taxon>Asterales</taxon>
        <taxon>Asteraceae</taxon>
        <taxon>Asteroideae</taxon>
        <taxon>Heliantheae alliance</taxon>
        <taxon>Tageteae</taxon>
        <taxon>Tagetes</taxon>
    </lineage>
</organism>
<gene>
    <name evidence="1" type="ORF">QVD17_15915</name>
</gene>
<dbReference type="Proteomes" id="UP001229421">
    <property type="component" value="Unassembled WGS sequence"/>
</dbReference>
<evidence type="ECO:0000313" key="2">
    <source>
        <dbReference type="Proteomes" id="UP001229421"/>
    </source>
</evidence>
<name>A0AAD8P027_TARER</name>
<accession>A0AAD8P027</accession>
<proteinExistence type="predicted"/>
<sequence>MKVCKEEKTPETSPADLTFHLHSQTNLFLLSNNQSTDIVCLQMQKLQSNLRDHNTPFAFQIHARLRGCWFLRRNSTVSSHPHDI</sequence>
<reference evidence="1" key="1">
    <citation type="journal article" date="2023" name="bioRxiv">
        <title>Improved chromosome-level genome assembly for marigold (Tagetes erecta).</title>
        <authorList>
            <person name="Jiang F."/>
            <person name="Yuan L."/>
            <person name="Wang S."/>
            <person name="Wang H."/>
            <person name="Xu D."/>
            <person name="Wang A."/>
            <person name="Fan W."/>
        </authorList>
    </citation>
    <scope>NUCLEOTIDE SEQUENCE</scope>
    <source>
        <strain evidence="1">WSJ</strain>
        <tissue evidence="1">Leaf</tissue>
    </source>
</reference>